<dbReference type="GO" id="GO:0016787">
    <property type="term" value="F:hydrolase activity"/>
    <property type="evidence" value="ECO:0007669"/>
    <property type="project" value="UniProtKB-KW"/>
</dbReference>
<dbReference type="InterPro" id="IPR012338">
    <property type="entry name" value="Beta-lactam/transpept-like"/>
</dbReference>
<keyword evidence="2" id="KW-0378">Hydrolase</keyword>
<sequence>MFRKSLPAKFLLTAASLLGWFPGFVPLFGIIGAVNLCLASLCVAETPPAFESVSAYLDQSVDDGVVAGGSLMVFHQGEIVYQTGFGYADIETKRPYLVDTPAVVASVSKPILGTLLHRLADQKIVELDAPIDRYIEEFKDCQLETGEPIKRAPTLTELLTHTSGLRNDEAPGGRVWYQPWATNQPLEFVVRRIATEFPFKRQPGTKLSYSGIGTEVAARVGEIVTDQPRNEMLLTHLCEPLGMTQTFYRDVVAVEKLKAPMPTRYYIGSKSGTLLVSRERLVPDKNRYSSSGGTIISTASDLLTWLLMIRNDGMHDGEEYLSDAICRRLLTEHEVGFAAKGGLFVRQRDESGKPTLFSHTGSSGTNVWFDVPSDTIGIMLTQTRGSDIRPFRIELQKRVTEAVAELNLVAAP</sequence>
<reference evidence="2 3" key="1">
    <citation type="submission" date="2023-06" db="EMBL/GenBank/DDBJ databases">
        <title>Roseiconus lacunae JC819 isolated from Gulf of Mannar region, Tamil Nadu.</title>
        <authorList>
            <person name="Pk S."/>
            <person name="Ch S."/>
            <person name="Ch V.R."/>
        </authorList>
    </citation>
    <scope>NUCLEOTIDE SEQUENCE [LARGE SCALE GENOMIC DNA]</scope>
    <source>
        <strain evidence="2 3">JC819</strain>
    </source>
</reference>
<keyword evidence="3" id="KW-1185">Reference proteome</keyword>
<dbReference type="InterPro" id="IPR050789">
    <property type="entry name" value="Diverse_Enzym_Activities"/>
</dbReference>
<proteinExistence type="predicted"/>
<dbReference type="SUPFAM" id="SSF56601">
    <property type="entry name" value="beta-lactamase/transpeptidase-like"/>
    <property type="match status" value="1"/>
</dbReference>
<feature type="domain" description="Beta-lactamase-related" evidence="1">
    <location>
        <begin position="55"/>
        <end position="390"/>
    </location>
</feature>
<dbReference type="RefSeq" id="WP_289164441.1">
    <property type="nucleotide sequence ID" value="NZ_JASZZN010000010.1"/>
</dbReference>
<name>A0ABT7PKL4_9BACT</name>
<evidence type="ECO:0000313" key="3">
    <source>
        <dbReference type="Proteomes" id="UP001239462"/>
    </source>
</evidence>
<organism evidence="2 3">
    <name type="scientific">Roseiconus lacunae</name>
    <dbReference type="NCBI Taxonomy" id="2605694"/>
    <lineage>
        <taxon>Bacteria</taxon>
        <taxon>Pseudomonadati</taxon>
        <taxon>Planctomycetota</taxon>
        <taxon>Planctomycetia</taxon>
        <taxon>Pirellulales</taxon>
        <taxon>Pirellulaceae</taxon>
        <taxon>Roseiconus</taxon>
    </lineage>
</organism>
<dbReference type="PANTHER" id="PTHR43283:SF3">
    <property type="entry name" value="BETA-LACTAMASE FAMILY PROTEIN (AFU_ORTHOLOGUE AFUA_5G07500)"/>
    <property type="match status" value="1"/>
</dbReference>
<protein>
    <submittedName>
        <fullName evidence="2">Serine hydrolase domain-containing protein</fullName>
        <ecNumber evidence="2">3.1.1.103</ecNumber>
    </submittedName>
</protein>
<dbReference type="InterPro" id="IPR001466">
    <property type="entry name" value="Beta-lactam-related"/>
</dbReference>
<dbReference type="PANTHER" id="PTHR43283">
    <property type="entry name" value="BETA-LACTAMASE-RELATED"/>
    <property type="match status" value="1"/>
</dbReference>
<comment type="caution">
    <text evidence="2">The sequence shown here is derived from an EMBL/GenBank/DDBJ whole genome shotgun (WGS) entry which is preliminary data.</text>
</comment>
<accession>A0ABT7PKL4</accession>
<dbReference type="EMBL" id="JASZZN010000010">
    <property type="protein sequence ID" value="MDM4016841.1"/>
    <property type="molecule type" value="Genomic_DNA"/>
</dbReference>
<dbReference type="Gene3D" id="3.40.710.10">
    <property type="entry name" value="DD-peptidase/beta-lactamase superfamily"/>
    <property type="match status" value="1"/>
</dbReference>
<evidence type="ECO:0000259" key="1">
    <source>
        <dbReference type="Pfam" id="PF00144"/>
    </source>
</evidence>
<dbReference type="Proteomes" id="UP001239462">
    <property type="component" value="Unassembled WGS sequence"/>
</dbReference>
<dbReference type="Pfam" id="PF00144">
    <property type="entry name" value="Beta-lactamase"/>
    <property type="match status" value="1"/>
</dbReference>
<evidence type="ECO:0000313" key="2">
    <source>
        <dbReference type="EMBL" id="MDM4016841.1"/>
    </source>
</evidence>
<dbReference type="EC" id="3.1.1.103" evidence="2"/>
<gene>
    <name evidence="2" type="ORF">QTN89_15450</name>
</gene>